<accession>A0A5C3N0M5</accession>
<evidence type="ECO:0000313" key="2">
    <source>
        <dbReference type="EMBL" id="TFK51289.1"/>
    </source>
</evidence>
<organism evidence="2 3">
    <name type="scientific">Heliocybe sulcata</name>
    <dbReference type="NCBI Taxonomy" id="5364"/>
    <lineage>
        <taxon>Eukaryota</taxon>
        <taxon>Fungi</taxon>
        <taxon>Dikarya</taxon>
        <taxon>Basidiomycota</taxon>
        <taxon>Agaricomycotina</taxon>
        <taxon>Agaricomycetes</taxon>
        <taxon>Gloeophyllales</taxon>
        <taxon>Gloeophyllaceae</taxon>
        <taxon>Heliocybe</taxon>
    </lineage>
</organism>
<keyword evidence="3" id="KW-1185">Reference proteome</keyword>
<sequence length="190" mass="20813">MTAAFAFPNSRPVKRLPNKRRKLAPLSSVHDGESVDDKSAEYALSWPTKPLACESCHRSLNIRGCPVIICPRCNATTCAVCSRTCDTRSALNPGLASSLTPPAMPDRSPRRAGLSLSSVNMNVKGNMDATPAGKRRKFQDDEDEDQGKDEEWEEHSKRLMPGCGRAFCRNCCIEDAPSNKTTCCDCYGRA</sequence>
<protein>
    <submittedName>
        <fullName evidence="2">Uncharacterized protein</fullName>
    </submittedName>
</protein>
<feature type="compositionally biased region" description="Acidic residues" evidence="1">
    <location>
        <begin position="140"/>
        <end position="153"/>
    </location>
</feature>
<name>A0A5C3N0M5_9AGAM</name>
<evidence type="ECO:0000256" key="1">
    <source>
        <dbReference type="SAM" id="MobiDB-lite"/>
    </source>
</evidence>
<feature type="region of interest" description="Disordered" evidence="1">
    <location>
        <begin position="95"/>
        <end position="155"/>
    </location>
</feature>
<dbReference type="AlphaFoldDB" id="A0A5C3N0M5"/>
<reference evidence="2 3" key="1">
    <citation type="journal article" date="2019" name="Nat. Ecol. Evol.">
        <title>Megaphylogeny resolves global patterns of mushroom evolution.</title>
        <authorList>
            <person name="Varga T."/>
            <person name="Krizsan K."/>
            <person name="Foldi C."/>
            <person name="Dima B."/>
            <person name="Sanchez-Garcia M."/>
            <person name="Sanchez-Ramirez S."/>
            <person name="Szollosi G.J."/>
            <person name="Szarkandi J.G."/>
            <person name="Papp V."/>
            <person name="Albert L."/>
            <person name="Andreopoulos W."/>
            <person name="Angelini C."/>
            <person name="Antonin V."/>
            <person name="Barry K.W."/>
            <person name="Bougher N.L."/>
            <person name="Buchanan P."/>
            <person name="Buyck B."/>
            <person name="Bense V."/>
            <person name="Catcheside P."/>
            <person name="Chovatia M."/>
            <person name="Cooper J."/>
            <person name="Damon W."/>
            <person name="Desjardin D."/>
            <person name="Finy P."/>
            <person name="Geml J."/>
            <person name="Haridas S."/>
            <person name="Hughes K."/>
            <person name="Justo A."/>
            <person name="Karasinski D."/>
            <person name="Kautmanova I."/>
            <person name="Kiss B."/>
            <person name="Kocsube S."/>
            <person name="Kotiranta H."/>
            <person name="LaButti K.M."/>
            <person name="Lechner B.E."/>
            <person name="Liimatainen K."/>
            <person name="Lipzen A."/>
            <person name="Lukacs Z."/>
            <person name="Mihaltcheva S."/>
            <person name="Morgado L.N."/>
            <person name="Niskanen T."/>
            <person name="Noordeloos M.E."/>
            <person name="Ohm R.A."/>
            <person name="Ortiz-Santana B."/>
            <person name="Ovrebo C."/>
            <person name="Racz N."/>
            <person name="Riley R."/>
            <person name="Savchenko A."/>
            <person name="Shiryaev A."/>
            <person name="Soop K."/>
            <person name="Spirin V."/>
            <person name="Szebenyi C."/>
            <person name="Tomsovsky M."/>
            <person name="Tulloss R.E."/>
            <person name="Uehling J."/>
            <person name="Grigoriev I.V."/>
            <person name="Vagvolgyi C."/>
            <person name="Papp T."/>
            <person name="Martin F.M."/>
            <person name="Miettinen O."/>
            <person name="Hibbett D.S."/>
            <person name="Nagy L.G."/>
        </authorList>
    </citation>
    <scope>NUCLEOTIDE SEQUENCE [LARGE SCALE GENOMIC DNA]</scope>
    <source>
        <strain evidence="2 3">OMC1185</strain>
    </source>
</reference>
<dbReference type="Proteomes" id="UP000305948">
    <property type="component" value="Unassembled WGS sequence"/>
</dbReference>
<evidence type="ECO:0000313" key="3">
    <source>
        <dbReference type="Proteomes" id="UP000305948"/>
    </source>
</evidence>
<gene>
    <name evidence="2" type="ORF">OE88DRAFT_1527443</name>
</gene>
<dbReference type="EMBL" id="ML213511">
    <property type="protein sequence ID" value="TFK51289.1"/>
    <property type="molecule type" value="Genomic_DNA"/>
</dbReference>
<dbReference type="OrthoDB" id="3240925at2759"/>
<dbReference type="STRING" id="5364.A0A5C3N0M5"/>
<proteinExistence type="predicted"/>